<evidence type="ECO:0000259" key="8">
    <source>
        <dbReference type="Pfam" id="PF04024"/>
    </source>
</evidence>
<evidence type="ECO:0000256" key="4">
    <source>
        <dbReference type="ARBA" id="ARBA00022989"/>
    </source>
</evidence>
<accession>A0ABW3E872</accession>
<evidence type="ECO:0000256" key="6">
    <source>
        <dbReference type="SAM" id="MobiDB-lite"/>
    </source>
</evidence>
<comment type="subcellular location">
    <subcellularLocation>
        <location evidence="1">Cell membrane</location>
        <topology evidence="1">Single-pass membrane protein</topology>
    </subcellularLocation>
</comment>
<sequence>MAEKRLYKSEQHVISGVLGGIAEYFNIDPTWVRVIYAVVTFFTVGFPGIVLYVLLTLVIPSRPQHPDYQAQDSTEQQSTDDSDWSDF</sequence>
<evidence type="ECO:0000313" key="9">
    <source>
        <dbReference type="EMBL" id="MFD0896448.1"/>
    </source>
</evidence>
<protein>
    <submittedName>
        <fullName evidence="9">PspC domain-containing protein</fullName>
    </submittedName>
</protein>
<dbReference type="PANTHER" id="PTHR33885">
    <property type="entry name" value="PHAGE SHOCK PROTEIN C"/>
    <property type="match status" value="1"/>
</dbReference>
<dbReference type="PANTHER" id="PTHR33885:SF3">
    <property type="entry name" value="PHAGE SHOCK PROTEIN C"/>
    <property type="match status" value="1"/>
</dbReference>
<keyword evidence="4 7" id="KW-1133">Transmembrane helix</keyword>
<feature type="domain" description="Phage shock protein PspC N-terminal" evidence="8">
    <location>
        <begin position="4"/>
        <end position="61"/>
    </location>
</feature>
<comment type="caution">
    <text evidence="9">The sequence shown here is derived from an EMBL/GenBank/DDBJ whole genome shotgun (WGS) entry which is preliminary data.</text>
</comment>
<keyword evidence="5 7" id="KW-0472">Membrane</keyword>
<dbReference type="Pfam" id="PF04024">
    <property type="entry name" value="PspC"/>
    <property type="match status" value="1"/>
</dbReference>
<keyword evidence="10" id="KW-1185">Reference proteome</keyword>
<dbReference type="RefSeq" id="WP_137636994.1">
    <property type="nucleotide sequence ID" value="NZ_BJDN01000004.1"/>
</dbReference>
<dbReference type="EMBL" id="JBHTIO010000008">
    <property type="protein sequence ID" value="MFD0896448.1"/>
    <property type="molecule type" value="Genomic_DNA"/>
</dbReference>
<evidence type="ECO:0000313" key="10">
    <source>
        <dbReference type="Proteomes" id="UP001597104"/>
    </source>
</evidence>
<reference evidence="10" key="1">
    <citation type="journal article" date="2019" name="Int. J. Syst. Evol. Microbiol.">
        <title>The Global Catalogue of Microorganisms (GCM) 10K type strain sequencing project: providing services to taxonomists for standard genome sequencing and annotation.</title>
        <authorList>
            <consortium name="The Broad Institute Genomics Platform"/>
            <consortium name="The Broad Institute Genome Sequencing Center for Infectious Disease"/>
            <person name="Wu L."/>
            <person name="Ma J."/>
        </authorList>
    </citation>
    <scope>NUCLEOTIDE SEQUENCE [LARGE SCALE GENOMIC DNA]</scope>
    <source>
        <strain evidence="10">CCM 8925</strain>
    </source>
</reference>
<evidence type="ECO:0000256" key="2">
    <source>
        <dbReference type="ARBA" id="ARBA00022475"/>
    </source>
</evidence>
<evidence type="ECO:0000256" key="3">
    <source>
        <dbReference type="ARBA" id="ARBA00022692"/>
    </source>
</evidence>
<evidence type="ECO:0000256" key="5">
    <source>
        <dbReference type="ARBA" id="ARBA00023136"/>
    </source>
</evidence>
<proteinExistence type="predicted"/>
<gene>
    <name evidence="9" type="ORF">ACFQZ7_01665</name>
</gene>
<feature type="compositionally biased region" description="Acidic residues" evidence="6">
    <location>
        <begin position="78"/>
        <end position="87"/>
    </location>
</feature>
<dbReference type="Proteomes" id="UP001597104">
    <property type="component" value="Unassembled WGS sequence"/>
</dbReference>
<feature type="region of interest" description="Disordered" evidence="6">
    <location>
        <begin position="64"/>
        <end position="87"/>
    </location>
</feature>
<evidence type="ECO:0000256" key="7">
    <source>
        <dbReference type="SAM" id="Phobius"/>
    </source>
</evidence>
<dbReference type="InterPro" id="IPR007168">
    <property type="entry name" value="Phageshock_PspC_N"/>
</dbReference>
<keyword evidence="3 7" id="KW-0812">Transmembrane</keyword>
<feature type="transmembrane region" description="Helical" evidence="7">
    <location>
        <begin position="34"/>
        <end position="59"/>
    </location>
</feature>
<organism evidence="9 10">
    <name type="scientific">Loigolactobacillus binensis</name>
    <dbReference type="NCBI Taxonomy" id="2559922"/>
    <lineage>
        <taxon>Bacteria</taxon>
        <taxon>Bacillati</taxon>
        <taxon>Bacillota</taxon>
        <taxon>Bacilli</taxon>
        <taxon>Lactobacillales</taxon>
        <taxon>Lactobacillaceae</taxon>
        <taxon>Loigolactobacillus</taxon>
    </lineage>
</organism>
<keyword evidence="2" id="KW-1003">Cell membrane</keyword>
<dbReference type="InterPro" id="IPR052027">
    <property type="entry name" value="PspC"/>
</dbReference>
<evidence type="ECO:0000256" key="1">
    <source>
        <dbReference type="ARBA" id="ARBA00004162"/>
    </source>
</evidence>
<name>A0ABW3E872_9LACO</name>